<name>W4P997_9BACE</name>
<dbReference type="AlphaFoldDB" id="W4P997"/>
<organism evidence="1 2">
    <name type="scientific">Bacteroides pyogenes JCM 6292</name>
    <dbReference type="NCBI Taxonomy" id="1235809"/>
    <lineage>
        <taxon>Bacteria</taxon>
        <taxon>Pseudomonadati</taxon>
        <taxon>Bacteroidota</taxon>
        <taxon>Bacteroidia</taxon>
        <taxon>Bacteroidales</taxon>
        <taxon>Bacteroidaceae</taxon>
        <taxon>Bacteroides</taxon>
    </lineage>
</organism>
<sequence>MRQTVESASLEYFNKNSKYRPEMEEVVRTAFEAGAEWKEQILNNQQKIRNHESRNQNNKRG</sequence>
<reference evidence="1 2" key="1">
    <citation type="journal article" date="2014" name="Genome Announc.">
        <title>Draft Genome Sequences of Three Strains of Bacteroides pyogenes Isolated from a Cat and Swine.</title>
        <authorList>
            <person name="Sakamoto M."/>
            <person name="Oshima K."/>
            <person name="Suda W."/>
            <person name="Kitamura K."/>
            <person name="Iida T."/>
            <person name="Hattori M."/>
            <person name="Ohkuma M."/>
        </authorList>
    </citation>
    <scope>NUCLEOTIDE SEQUENCE [LARGE SCALE GENOMIC DNA]</scope>
    <source>
        <strain evidence="1 2">JCM 6292</strain>
    </source>
</reference>
<gene>
    <name evidence="1" type="ORF">JCM6292_2083</name>
</gene>
<dbReference type="EMBL" id="BAIQ01000021">
    <property type="protein sequence ID" value="GAE15754.1"/>
    <property type="molecule type" value="Genomic_DNA"/>
</dbReference>
<protein>
    <submittedName>
        <fullName evidence="1">Uncharacterized protein</fullName>
    </submittedName>
</protein>
<dbReference type="Proteomes" id="UP000018861">
    <property type="component" value="Unassembled WGS sequence"/>
</dbReference>
<evidence type="ECO:0000313" key="1">
    <source>
        <dbReference type="EMBL" id="GAE15754.1"/>
    </source>
</evidence>
<comment type="caution">
    <text evidence="1">The sequence shown here is derived from an EMBL/GenBank/DDBJ whole genome shotgun (WGS) entry which is preliminary data.</text>
</comment>
<evidence type="ECO:0000313" key="2">
    <source>
        <dbReference type="Proteomes" id="UP000018861"/>
    </source>
</evidence>
<proteinExistence type="predicted"/>
<accession>W4P997</accession>